<dbReference type="RefSeq" id="WP_284370739.1">
    <property type="nucleotide sequence ID" value="NZ_BSNJ01000002.1"/>
</dbReference>
<gene>
    <name evidence="3" type="primary">lpxI</name>
    <name evidence="3" type="ORF">GCM10007854_12530</name>
</gene>
<accession>A0ABQ5UYC3</accession>
<dbReference type="Gene3D" id="3.40.140.80">
    <property type="match status" value="1"/>
</dbReference>
<dbReference type="PANTHER" id="PTHR39962:SF1">
    <property type="entry name" value="LPXI FAMILY PROTEIN"/>
    <property type="match status" value="1"/>
</dbReference>
<comment type="caution">
    <text evidence="3">The sequence shown here is derived from an EMBL/GenBank/DDBJ whole genome shotgun (WGS) entry which is preliminary data.</text>
</comment>
<proteinExistence type="predicted"/>
<sequence>MSTKSIPHVGLIAGGGDLPVHVAQAVAETDSMLTIVEVESDSPPGRFTGSLRMPLSSFGKLLKLFTKSKVTHVCLAGTVGRPDFSTFKPDFAAMRYLPGTLNAARQGDDVLLRHVMGIFEQKGFEIIAPQALCARLLLADGPLGTLTMSEGHRADAQRAMEVAELIGRSDIGQGAVVVDGVVLAVEAQEGTDAMLERVAGLPAALRGTASDRQGVLAKRLKPGQDQRVDLPTLGPRTVELAAIAGLAGIIADAGEAFVIDRVQTAALADKFGLFVIGLPKRPVRDLD</sequence>
<dbReference type="Gene3D" id="3.40.50.20">
    <property type="match status" value="1"/>
</dbReference>
<name>A0ABQ5UYC3_9PROT</name>
<dbReference type="InterPro" id="IPR041255">
    <property type="entry name" value="LpxI_N"/>
</dbReference>
<dbReference type="Proteomes" id="UP001161390">
    <property type="component" value="Unassembled WGS sequence"/>
</dbReference>
<feature type="domain" description="LpxI C-terminal" evidence="1">
    <location>
        <begin position="141"/>
        <end position="276"/>
    </location>
</feature>
<dbReference type="InterPro" id="IPR043167">
    <property type="entry name" value="LpxI_C_sf"/>
</dbReference>
<reference evidence="3" key="1">
    <citation type="journal article" date="2014" name="Int. J. Syst. Evol. Microbiol.">
        <title>Complete genome of a new Firmicutes species belonging to the dominant human colonic microbiota ('Ruminococcus bicirculans') reveals two chromosomes and a selective capacity to utilize plant glucans.</title>
        <authorList>
            <consortium name="NISC Comparative Sequencing Program"/>
            <person name="Wegmann U."/>
            <person name="Louis P."/>
            <person name="Goesmann A."/>
            <person name="Henrissat B."/>
            <person name="Duncan S.H."/>
            <person name="Flint H.J."/>
        </authorList>
    </citation>
    <scope>NUCLEOTIDE SEQUENCE</scope>
    <source>
        <strain evidence="3">NBRC 108216</strain>
    </source>
</reference>
<feature type="domain" description="LpxI N-terminal" evidence="2">
    <location>
        <begin position="9"/>
        <end position="135"/>
    </location>
</feature>
<keyword evidence="4" id="KW-1185">Reference proteome</keyword>
<dbReference type="InterPro" id="IPR053174">
    <property type="entry name" value="LpxI"/>
</dbReference>
<organism evidence="3 4">
    <name type="scientific">Algimonas porphyrae</name>
    <dbReference type="NCBI Taxonomy" id="1128113"/>
    <lineage>
        <taxon>Bacteria</taxon>
        <taxon>Pseudomonadati</taxon>
        <taxon>Pseudomonadota</taxon>
        <taxon>Alphaproteobacteria</taxon>
        <taxon>Maricaulales</taxon>
        <taxon>Robiginitomaculaceae</taxon>
        <taxon>Algimonas</taxon>
    </lineage>
</organism>
<dbReference type="PANTHER" id="PTHR39962">
    <property type="entry name" value="BLL4848 PROTEIN"/>
    <property type="match status" value="1"/>
</dbReference>
<dbReference type="Pfam" id="PF17930">
    <property type="entry name" value="LpxI_N"/>
    <property type="match status" value="1"/>
</dbReference>
<evidence type="ECO:0000313" key="3">
    <source>
        <dbReference type="EMBL" id="GLQ20298.1"/>
    </source>
</evidence>
<evidence type="ECO:0000259" key="1">
    <source>
        <dbReference type="Pfam" id="PF06230"/>
    </source>
</evidence>
<dbReference type="EMBL" id="BSNJ01000002">
    <property type="protein sequence ID" value="GLQ20298.1"/>
    <property type="molecule type" value="Genomic_DNA"/>
</dbReference>
<reference evidence="3" key="2">
    <citation type="submission" date="2023-01" db="EMBL/GenBank/DDBJ databases">
        <title>Draft genome sequence of Algimonas porphyrae strain NBRC 108216.</title>
        <authorList>
            <person name="Sun Q."/>
            <person name="Mori K."/>
        </authorList>
    </citation>
    <scope>NUCLEOTIDE SEQUENCE</scope>
    <source>
        <strain evidence="3">NBRC 108216</strain>
    </source>
</reference>
<dbReference type="Pfam" id="PF06230">
    <property type="entry name" value="LpxI_C"/>
    <property type="match status" value="1"/>
</dbReference>
<evidence type="ECO:0000259" key="2">
    <source>
        <dbReference type="Pfam" id="PF17930"/>
    </source>
</evidence>
<evidence type="ECO:0000313" key="4">
    <source>
        <dbReference type="Proteomes" id="UP001161390"/>
    </source>
</evidence>
<protein>
    <submittedName>
        <fullName evidence="3">UDP-2,3-diacylglucosamine pyrophosphatase</fullName>
    </submittedName>
</protein>
<dbReference type="InterPro" id="IPR010415">
    <property type="entry name" value="LpxI_C"/>
</dbReference>